<evidence type="ECO:0000313" key="1">
    <source>
        <dbReference type="EMBL" id="CAA0116217.1"/>
    </source>
</evidence>
<reference evidence="1 2" key="1">
    <citation type="submission" date="2019-11" db="EMBL/GenBank/DDBJ databases">
        <authorList>
            <person name="Holert J."/>
        </authorList>
    </citation>
    <scope>NUCLEOTIDE SEQUENCE [LARGE SCALE GENOMIC DNA]</scope>
    <source>
        <strain evidence="1">SB11_3</strain>
    </source>
</reference>
<gene>
    <name evidence="1" type="ORF">OPDIPICF_01828</name>
</gene>
<dbReference type="EMBL" id="CACSIO010000023">
    <property type="protein sequence ID" value="CAA0116217.1"/>
    <property type="molecule type" value="Genomic_DNA"/>
</dbReference>
<protein>
    <submittedName>
        <fullName evidence="1">Uncharacterized protein</fullName>
    </submittedName>
</protein>
<dbReference type="AlphaFoldDB" id="A0A5S9QD02"/>
<keyword evidence="2" id="KW-1185">Reference proteome</keyword>
<organism evidence="1 2">
    <name type="scientific">BD1-7 clade bacterium</name>
    <dbReference type="NCBI Taxonomy" id="2029982"/>
    <lineage>
        <taxon>Bacteria</taxon>
        <taxon>Pseudomonadati</taxon>
        <taxon>Pseudomonadota</taxon>
        <taxon>Gammaproteobacteria</taxon>
        <taxon>Cellvibrionales</taxon>
        <taxon>Spongiibacteraceae</taxon>
        <taxon>BD1-7 clade</taxon>
    </lineage>
</organism>
<sequence>MQYTPYSLKPIYRPKKLSIKTPYAIDCAKLNNSHQVREELISQMLAIDTHQRQMQRDKTMPDFSLRQTFREMIQSRRQLLQKISQRID</sequence>
<proteinExistence type="predicted"/>
<name>A0A5S9QD02_9GAMM</name>
<dbReference type="OrthoDB" id="5740731at2"/>
<accession>A0A5S9QD02</accession>
<dbReference type="Proteomes" id="UP000441399">
    <property type="component" value="Unassembled WGS sequence"/>
</dbReference>
<evidence type="ECO:0000313" key="2">
    <source>
        <dbReference type="Proteomes" id="UP000441399"/>
    </source>
</evidence>